<gene>
    <name evidence="1" type="ORF">NEIELOOT_00920</name>
</gene>
<dbReference type="Proteomes" id="UP000005536">
    <property type="component" value="Unassembled WGS sequence"/>
</dbReference>
<reference evidence="1 2" key="1">
    <citation type="submission" date="2010-02" db="EMBL/GenBank/DDBJ databases">
        <authorList>
            <person name="Weinstock G."/>
            <person name="Sodergren E."/>
            <person name="Clifton S."/>
            <person name="Fulton L."/>
            <person name="Fulton B."/>
            <person name="Courtney L."/>
            <person name="Fronick C."/>
            <person name="Harrison M."/>
            <person name="Strong C."/>
            <person name="Farmer C."/>
            <person name="Delahaunty K."/>
            <person name="Markovic C."/>
            <person name="Hall O."/>
            <person name="Minx P."/>
            <person name="Tomlinson C."/>
            <person name="Mitreva M."/>
            <person name="Nelson J."/>
            <person name="Hou S."/>
            <person name="Wollam A."/>
            <person name="Pepin K.H."/>
            <person name="Johnson M."/>
            <person name="Bhonagiri V."/>
            <person name="Zhang X."/>
            <person name="Suruliraj S."/>
            <person name="Warren W."/>
            <person name="Chinwalla A."/>
            <person name="Mardis E.R."/>
            <person name="Wilson R.K."/>
        </authorList>
    </citation>
    <scope>NUCLEOTIDE SEQUENCE [LARGE SCALE GENOMIC DNA]</scope>
    <source>
        <strain evidence="1 2">ATCC 29315</strain>
    </source>
</reference>
<evidence type="ECO:0000313" key="2">
    <source>
        <dbReference type="Proteomes" id="UP000005536"/>
    </source>
</evidence>
<protein>
    <submittedName>
        <fullName evidence="1">Uncharacterized protein</fullName>
    </submittedName>
</protein>
<organism evidence="1 2">
    <name type="scientific">Neisseria elongata subsp. glycolytica ATCC 29315</name>
    <dbReference type="NCBI Taxonomy" id="546263"/>
    <lineage>
        <taxon>Bacteria</taxon>
        <taxon>Pseudomonadati</taxon>
        <taxon>Pseudomonadota</taxon>
        <taxon>Betaproteobacteria</taxon>
        <taxon>Neisseriales</taxon>
        <taxon>Neisseriaceae</taxon>
        <taxon>Neisseria</taxon>
    </lineage>
</organism>
<accession>D4DPD3</accession>
<dbReference type="AlphaFoldDB" id="D4DPD3"/>
<name>D4DPD3_NEIEG</name>
<sequence>MAGIRRFAVGQGRCVLRHSGIVPACCACRRIFRSGTGCV</sequence>
<dbReference type="EMBL" id="ADBF01000023">
    <property type="protein sequence ID" value="EFE50241.1"/>
    <property type="molecule type" value="Genomic_DNA"/>
</dbReference>
<proteinExistence type="predicted"/>
<evidence type="ECO:0000313" key="1">
    <source>
        <dbReference type="EMBL" id="EFE50241.1"/>
    </source>
</evidence>
<comment type="caution">
    <text evidence="1">The sequence shown here is derived from an EMBL/GenBank/DDBJ whole genome shotgun (WGS) entry which is preliminary data.</text>
</comment>